<reference evidence="1" key="1">
    <citation type="journal article" date="2020" name="Nature">
        <title>Giant virus diversity and host interactions through global metagenomics.</title>
        <authorList>
            <person name="Schulz F."/>
            <person name="Roux S."/>
            <person name="Paez-Espino D."/>
            <person name="Jungbluth S."/>
            <person name="Walsh D.A."/>
            <person name="Denef V.J."/>
            <person name="McMahon K.D."/>
            <person name="Konstantinidis K.T."/>
            <person name="Eloe-Fadrosh E.A."/>
            <person name="Kyrpides N.C."/>
            <person name="Woyke T."/>
        </authorList>
    </citation>
    <scope>NUCLEOTIDE SEQUENCE</scope>
    <source>
        <strain evidence="1">GVMAG-S-1038524-41</strain>
    </source>
</reference>
<dbReference type="EMBL" id="MN740667">
    <property type="protein sequence ID" value="QHU06787.1"/>
    <property type="molecule type" value="Genomic_DNA"/>
</dbReference>
<proteinExistence type="predicted"/>
<dbReference type="AlphaFoldDB" id="A0A6C0JQT2"/>
<sequence>MDLKKQSKDILEKCVNDILKACGLYTNDEIDAIVAQAQEDIDEIIEAGSETDEEEPQDDMGIGKCCFCGDDCNPMSQSCGSCTRGMSGAVLGLPVPEYLEQFL</sequence>
<protein>
    <submittedName>
        <fullName evidence="1">Uncharacterized protein</fullName>
    </submittedName>
</protein>
<organism evidence="1">
    <name type="scientific">viral metagenome</name>
    <dbReference type="NCBI Taxonomy" id="1070528"/>
    <lineage>
        <taxon>unclassified sequences</taxon>
        <taxon>metagenomes</taxon>
        <taxon>organismal metagenomes</taxon>
    </lineage>
</organism>
<accession>A0A6C0JQT2</accession>
<evidence type="ECO:0000313" key="1">
    <source>
        <dbReference type="EMBL" id="QHU06787.1"/>
    </source>
</evidence>
<name>A0A6C0JQT2_9ZZZZ</name>